<protein>
    <submittedName>
        <fullName evidence="1">Uncharacterized protein</fullName>
    </submittedName>
</protein>
<proteinExistence type="predicted"/>
<comment type="caution">
    <text evidence="1">The sequence shown here is derived from an EMBL/GenBank/DDBJ whole genome shotgun (WGS) entry which is preliminary data.</text>
</comment>
<dbReference type="InterPro" id="IPR012866">
    <property type="entry name" value="DUF1644"/>
</dbReference>
<name>A0A8T2DUU6_ARASU</name>
<gene>
    <name evidence="1" type="ORF">ISN44_As05g032220</name>
</gene>
<accession>A0A8T2DUU6</accession>
<dbReference type="Pfam" id="PF07800">
    <property type="entry name" value="DUF1644"/>
    <property type="match status" value="1"/>
</dbReference>
<organism evidence="1 2">
    <name type="scientific">Arabidopsis suecica</name>
    <name type="common">Swedish thale-cress</name>
    <name type="synonym">Cardaminopsis suecica</name>
    <dbReference type="NCBI Taxonomy" id="45249"/>
    <lineage>
        <taxon>Eukaryota</taxon>
        <taxon>Viridiplantae</taxon>
        <taxon>Streptophyta</taxon>
        <taxon>Embryophyta</taxon>
        <taxon>Tracheophyta</taxon>
        <taxon>Spermatophyta</taxon>
        <taxon>Magnoliopsida</taxon>
        <taxon>eudicotyledons</taxon>
        <taxon>Gunneridae</taxon>
        <taxon>Pentapetalae</taxon>
        <taxon>rosids</taxon>
        <taxon>malvids</taxon>
        <taxon>Brassicales</taxon>
        <taxon>Brassicaceae</taxon>
        <taxon>Camelineae</taxon>
        <taxon>Arabidopsis</taxon>
    </lineage>
</organism>
<keyword evidence="2" id="KW-1185">Reference proteome</keyword>
<dbReference type="EMBL" id="JAEFBJ010000005">
    <property type="protein sequence ID" value="KAG7611111.1"/>
    <property type="molecule type" value="Genomic_DNA"/>
</dbReference>
<evidence type="ECO:0000313" key="1">
    <source>
        <dbReference type="EMBL" id="KAG7611111.1"/>
    </source>
</evidence>
<dbReference type="AlphaFoldDB" id="A0A8T2DUU6"/>
<reference evidence="1 2" key="1">
    <citation type="submission" date="2020-12" db="EMBL/GenBank/DDBJ databases">
        <title>Concerted genomic and epigenomic changes stabilize Arabidopsis allopolyploids.</title>
        <authorList>
            <person name="Chen Z."/>
        </authorList>
    </citation>
    <scope>NUCLEOTIDE SEQUENCE [LARGE SCALE GENOMIC DNA]</scope>
    <source>
        <strain evidence="1">As9502</strain>
        <tissue evidence="1">Leaf</tissue>
    </source>
</reference>
<sequence length="100" mass="11772">MKDVILVIYSLIKMTKLRSCPLDDCNSSETYFQLDKHLKNEHDGLVLLMVDPQSQWRCEQMKRHVEYVDLMSATEIPHIAEVVHHQLPYIDTLIIFRCLS</sequence>
<evidence type="ECO:0000313" key="2">
    <source>
        <dbReference type="Proteomes" id="UP000694251"/>
    </source>
</evidence>
<dbReference type="Proteomes" id="UP000694251">
    <property type="component" value="Chromosome 5"/>
</dbReference>